<organism evidence="2 3">
    <name type="scientific">Rhodobacter calidifons</name>
    <dbReference type="NCBI Taxonomy" id="2715277"/>
    <lineage>
        <taxon>Bacteria</taxon>
        <taxon>Pseudomonadati</taxon>
        <taxon>Pseudomonadota</taxon>
        <taxon>Alphaproteobacteria</taxon>
        <taxon>Rhodobacterales</taxon>
        <taxon>Rhodobacter group</taxon>
        <taxon>Rhodobacter</taxon>
    </lineage>
</organism>
<name>A0ABX0G5L9_9RHOB</name>
<dbReference type="SUPFAM" id="SSF141086">
    <property type="entry name" value="Agglutinin HPA-like"/>
    <property type="match status" value="1"/>
</dbReference>
<evidence type="ECO:0000313" key="3">
    <source>
        <dbReference type="Proteomes" id="UP001515660"/>
    </source>
</evidence>
<reference evidence="2 3" key="1">
    <citation type="journal article" date="2022" name="Microorganisms">
        <title>Genome Sequence and Characterization of a Xanthorhodopsin-Containing, Aerobic Anoxygenic Phototrophic Rhodobacter Species, Isolated from Mesophilic Conditions at Yellowstone National Park.</title>
        <authorList>
            <person name="Kyndt J.A."/>
            <person name="Robertson S."/>
            <person name="Shoffstall I.B."/>
            <person name="Ramaley R.F."/>
            <person name="Meyer T.E."/>
        </authorList>
    </citation>
    <scope>NUCLEOTIDE SEQUENCE [LARGE SCALE GENOMIC DNA]</scope>
    <source>
        <strain evidence="2 3">M37P</strain>
    </source>
</reference>
<protein>
    <recommendedName>
        <fullName evidence="1">H-type lectin domain-containing protein</fullName>
    </recommendedName>
</protein>
<dbReference type="InterPro" id="IPR037221">
    <property type="entry name" value="H-type_lectin_dom_sf"/>
</dbReference>
<dbReference type="Gene3D" id="2.60.40.2080">
    <property type="match status" value="1"/>
</dbReference>
<dbReference type="Pfam" id="PF09458">
    <property type="entry name" value="H_lectin"/>
    <property type="match status" value="1"/>
</dbReference>
<gene>
    <name evidence="2" type="ORF">G8O29_07265</name>
</gene>
<proteinExistence type="predicted"/>
<evidence type="ECO:0000259" key="1">
    <source>
        <dbReference type="Pfam" id="PF09458"/>
    </source>
</evidence>
<evidence type="ECO:0000313" key="2">
    <source>
        <dbReference type="EMBL" id="NHB76540.1"/>
    </source>
</evidence>
<dbReference type="EMBL" id="JAANHS010000004">
    <property type="protein sequence ID" value="NHB76540.1"/>
    <property type="molecule type" value="Genomic_DNA"/>
</dbReference>
<sequence length="117" mass="13220">MRWFSGVVGIDQGSRILFSDFAHDGAMWTGSGPREVRQEQKFGEPFLSPPVVTVSISMWDIANQTNSRVDITAENTTATGFEIVFRTWADTRIARIRADWLAIGTIRDEEDWDVDVP</sequence>
<accession>A0ABX0G5L9</accession>
<dbReference type="Proteomes" id="UP001515660">
    <property type="component" value="Unassembled WGS sequence"/>
</dbReference>
<dbReference type="InterPro" id="IPR019019">
    <property type="entry name" value="H-type_lectin_domain"/>
</dbReference>
<comment type="caution">
    <text evidence="2">The sequence shown here is derived from an EMBL/GenBank/DDBJ whole genome shotgun (WGS) entry which is preliminary data.</text>
</comment>
<dbReference type="PANTHER" id="PTHR46938">
    <property type="entry name" value="DISCOIDIN-1 SUBUNIT A-RELATED-RELATED"/>
    <property type="match status" value="1"/>
</dbReference>
<keyword evidence="3" id="KW-1185">Reference proteome</keyword>
<feature type="domain" description="H-type lectin" evidence="1">
    <location>
        <begin position="38"/>
        <end position="103"/>
    </location>
</feature>
<dbReference type="InterPro" id="IPR052487">
    <property type="entry name" value="Galactose-binding_lectin"/>
</dbReference>